<proteinExistence type="predicted"/>
<dbReference type="EMBL" id="FOZS01000001">
    <property type="protein sequence ID" value="SFS56267.1"/>
    <property type="molecule type" value="Genomic_DNA"/>
</dbReference>
<feature type="compositionally biased region" description="Basic and acidic residues" evidence="1">
    <location>
        <begin position="301"/>
        <end position="316"/>
    </location>
</feature>
<evidence type="ECO:0000313" key="2">
    <source>
        <dbReference type="EMBL" id="SFS56267.1"/>
    </source>
</evidence>
<feature type="region of interest" description="Disordered" evidence="1">
    <location>
        <begin position="1"/>
        <end position="34"/>
    </location>
</feature>
<protein>
    <submittedName>
        <fullName evidence="2">Putative rep protein</fullName>
    </submittedName>
</protein>
<name>A0A1I6QUQ4_9EURY</name>
<organism evidence="2 3">
    <name type="scientific">Halostagnicola kamekurae</name>
    <dbReference type="NCBI Taxonomy" id="619731"/>
    <lineage>
        <taxon>Archaea</taxon>
        <taxon>Methanobacteriati</taxon>
        <taxon>Methanobacteriota</taxon>
        <taxon>Stenosarchaea group</taxon>
        <taxon>Halobacteria</taxon>
        <taxon>Halobacteriales</taxon>
        <taxon>Natrialbaceae</taxon>
        <taxon>Halostagnicola</taxon>
    </lineage>
</organism>
<gene>
    <name evidence="2" type="ORF">SAMN04488556_1592</name>
</gene>
<evidence type="ECO:0000313" key="3">
    <source>
        <dbReference type="Proteomes" id="UP000199199"/>
    </source>
</evidence>
<dbReference type="Pfam" id="PF07232">
    <property type="entry name" value="DUF1424"/>
    <property type="match status" value="1"/>
</dbReference>
<feature type="region of interest" description="Disordered" evidence="1">
    <location>
        <begin position="288"/>
        <end position="319"/>
    </location>
</feature>
<feature type="region of interest" description="Disordered" evidence="1">
    <location>
        <begin position="398"/>
        <end position="429"/>
    </location>
</feature>
<sequence length="429" mass="47835">MDHEVTTSGEYEGGVCLPSPDSDGHTCPSAKIGTPRSETQLLAEDSPVDLTVKELAGLTLAEATDVYKAHRAGEAANERYTSGTLLGRARRRYGALLSTDRQLRQEYDNPTVAMLTLTANPVFGGEWITPLEHTEALTEPLSNVFATLRYHLREYKFEYAAVRGATDQGVSHWHIVMWIDGNPSPDTFAPAVESFINNCDIASQEQHPLEDAVKVNTIPSQDLKPIGKTDRERGTVSKLSRYVATQIPHVSGVDDMSEAEAMQGAIEWAASSRGFRTSSGIQLTNVEDRNTCRSTKKSKRTIVEKPSEEPHNEKSKSNPCHEVFEIGSQVQESPRQLPRVEHRIHNLTPLPTCSWPKCHKSYRHYLFQSPEKNCYKWGGKNSHQSFPPPHVQLRRGKVSMPSSLERSHPRFDFGRTGEDFSVSSSSVPR</sequence>
<dbReference type="RefSeq" id="WP_139231157.1">
    <property type="nucleotide sequence ID" value="NZ_FOZS01000001.1"/>
</dbReference>
<feature type="compositionally biased region" description="Basic and acidic residues" evidence="1">
    <location>
        <begin position="405"/>
        <end position="418"/>
    </location>
</feature>
<keyword evidence="3" id="KW-1185">Reference proteome</keyword>
<evidence type="ECO:0000256" key="1">
    <source>
        <dbReference type="SAM" id="MobiDB-lite"/>
    </source>
</evidence>
<dbReference type="AlphaFoldDB" id="A0A1I6QUQ4"/>
<accession>A0A1I6QUQ4</accession>
<dbReference type="Proteomes" id="UP000199199">
    <property type="component" value="Unassembled WGS sequence"/>
</dbReference>
<dbReference type="OrthoDB" id="226484at2157"/>
<reference evidence="3" key="1">
    <citation type="submission" date="2016-10" db="EMBL/GenBank/DDBJ databases">
        <authorList>
            <person name="Varghese N."/>
            <person name="Submissions S."/>
        </authorList>
    </citation>
    <scope>NUCLEOTIDE SEQUENCE [LARGE SCALE GENOMIC DNA]</scope>
    <source>
        <strain evidence="3">DSM 22427</strain>
    </source>
</reference>
<dbReference type="InterPro" id="IPR009870">
    <property type="entry name" value="DUF1424"/>
</dbReference>